<accession>A0A6P8E8W9</accession>
<dbReference type="InterPro" id="IPR018957">
    <property type="entry name" value="Znf_C3HC4_RING-type"/>
</dbReference>
<evidence type="ECO:0000256" key="3">
    <source>
        <dbReference type="ARBA" id="ARBA00012483"/>
    </source>
</evidence>
<evidence type="ECO:0000256" key="1">
    <source>
        <dbReference type="ARBA" id="ARBA00000900"/>
    </source>
</evidence>
<keyword evidence="13" id="KW-1185">Reference proteome</keyword>
<comment type="catalytic activity">
    <reaction evidence="1">
        <text>S-ubiquitinyl-[E2 ubiquitin-conjugating enzyme]-L-cysteine + [acceptor protein]-L-lysine = [E2 ubiquitin-conjugating enzyme]-L-cysteine + N(6)-ubiquitinyl-[acceptor protein]-L-lysine.</text>
        <dbReference type="EC" id="2.3.2.27"/>
    </reaction>
</comment>
<dbReference type="Pfam" id="PF00097">
    <property type="entry name" value="zf-C3HC4"/>
    <property type="match status" value="1"/>
</dbReference>
<proteinExistence type="predicted"/>
<feature type="domain" description="RING-type" evidence="11">
    <location>
        <begin position="278"/>
        <end position="327"/>
    </location>
</feature>
<dbReference type="Proteomes" id="UP000515151">
    <property type="component" value="Chromosome 6"/>
</dbReference>
<dbReference type="UniPathway" id="UPA00143"/>
<dbReference type="InterPro" id="IPR033326">
    <property type="entry name" value="BAH1"/>
</dbReference>
<dbReference type="GO" id="GO:0061630">
    <property type="term" value="F:ubiquitin protein ligase activity"/>
    <property type="evidence" value="ECO:0007669"/>
    <property type="project" value="UniProtKB-EC"/>
</dbReference>
<dbReference type="OrthoDB" id="6105938at2759"/>
<keyword evidence="4" id="KW-0808">Transferase</keyword>
<protein>
    <recommendedName>
        <fullName evidence="3">RING-type E3 ubiquitin transferase</fullName>
        <ecNumber evidence="3">2.3.2.27</ecNumber>
    </recommendedName>
</protein>
<dbReference type="InterPro" id="IPR004331">
    <property type="entry name" value="SPX_dom"/>
</dbReference>
<feature type="transmembrane region" description="Helical" evidence="10">
    <location>
        <begin position="20"/>
        <end position="41"/>
    </location>
</feature>
<evidence type="ECO:0000313" key="14">
    <source>
        <dbReference type="RefSeq" id="XP_031401608.1"/>
    </source>
</evidence>
<evidence type="ECO:0000256" key="10">
    <source>
        <dbReference type="SAM" id="Phobius"/>
    </source>
</evidence>
<evidence type="ECO:0000259" key="11">
    <source>
        <dbReference type="PROSITE" id="PS50089"/>
    </source>
</evidence>
<dbReference type="SMART" id="SM00184">
    <property type="entry name" value="RING"/>
    <property type="match status" value="1"/>
</dbReference>
<evidence type="ECO:0000259" key="12">
    <source>
        <dbReference type="PROSITE" id="PS51382"/>
    </source>
</evidence>
<keyword evidence="6 9" id="KW-0863">Zinc-finger</keyword>
<dbReference type="GO" id="GO:0008270">
    <property type="term" value="F:zinc ion binding"/>
    <property type="evidence" value="ECO:0007669"/>
    <property type="project" value="UniProtKB-KW"/>
</dbReference>
<evidence type="ECO:0000256" key="6">
    <source>
        <dbReference type="ARBA" id="ARBA00022771"/>
    </source>
</evidence>
<evidence type="ECO:0000313" key="13">
    <source>
        <dbReference type="Proteomes" id="UP000515151"/>
    </source>
</evidence>
<evidence type="ECO:0000256" key="7">
    <source>
        <dbReference type="ARBA" id="ARBA00022786"/>
    </source>
</evidence>
<keyword evidence="5" id="KW-0479">Metal-binding</keyword>
<dbReference type="AlphaFoldDB" id="A0A6P8E8W9"/>
<evidence type="ECO:0000256" key="9">
    <source>
        <dbReference type="PROSITE-ProRule" id="PRU00175"/>
    </source>
</evidence>
<dbReference type="InterPro" id="IPR017907">
    <property type="entry name" value="Znf_RING_CS"/>
</dbReference>
<dbReference type="EC" id="2.3.2.27" evidence="3"/>
<dbReference type="PROSITE" id="PS00518">
    <property type="entry name" value="ZF_RING_1"/>
    <property type="match status" value="1"/>
</dbReference>
<feature type="domain" description="SPX" evidence="12">
    <location>
        <begin position="49"/>
        <end position="209"/>
    </location>
</feature>
<dbReference type="InterPro" id="IPR013083">
    <property type="entry name" value="Znf_RING/FYVE/PHD"/>
</dbReference>
<keyword evidence="10" id="KW-0472">Membrane</keyword>
<keyword evidence="10" id="KW-0812">Transmembrane</keyword>
<dbReference type="SUPFAM" id="SSF57850">
    <property type="entry name" value="RING/U-box"/>
    <property type="match status" value="1"/>
</dbReference>
<evidence type="ECO:0000256" key="5">
    <source>
        <dbReference type="ARBA" id="ARBA00022723"/>
    </source>
</evidence>
<dbReference type="GO" id="GO:0016567">
    <property type="term" value="P:protein ubiquitination"/>
    <property type="evidence" value="ECO:0007669"/>
    <property type="project" value="UniProtKB-UniPathway"/>
</dbReference>
<gene>
    <name evidence="14" type="primary">LOC116211386</name>
</gene>
<reference evidence="14" key="2">
    <citation type="submission" date="2025-08" db="UniProtKB">
        <authorList>
            <consortium name="RefSeq"/>
        </authorList>
    </citation>
    <scope>IDENTIFICATION</scope>
    <source>
        <tissue evidence="14">Leaf</tissue>
    </source>
</reference>
<organism evidence="13 14">
    <name type="scientific">Punica granatum</name>
    <name type="common">Pomegranate</name>
    <dbReference type="NCBI Taxonomy" id="22663"/>
    <lineage>
        <taxon>Eukaryota</taxon>
        <taxon>Viridiplantae</taxon>
        <taxon>Streptophyta</taxon>
        <taxon>Embryophyta</taxon>
        <taxon>Tracheophyta</taxon>
        <taxon>Spermatophyta</taxon>
        <taxon>Magnoliopsida</taxon>
        <taxon>eudicotyledons</taxon>
        <taxon>Gunneridae</taxon>
        <taxon>Pentapetalae</taxon>
        <taxon>rosids</taxon>
        <taxon>malvids</taxon>
        <taxon>Myrtales</taxon>
        <taxon>Lythraceae</taxon>
        <taxon>Punica</taxon>
    </lineage>
</organism>
<keyword evidence="7" id="KW-0833">Ubl conjugation pathway</keyword>
<dbReference type="PROSITE" id="PS51382">
    <property type="entry name" value="SPX"/>
    <property type="match status" value="1"/>
</dbReference>
<comment type="pathway">
    <text evidence="2">Protein modification; protein ubiquitination.</text>
</comment>
<reference evidence="13" key="1">
    <citation type="journal article" date="2020" name="Plant Biotechnol. J.">
        <title>The pomegranate (Punica granatum L.) draft genome dissects genetic divergence between soft- and hard-seeded cultivars.</title>
        <authorList>
            <person name="Luo X."/>
            <person name="Li H."/>
            <person name="Wu Z."/>
            <person name="Yao W."/>
            <person name="Zhao P."/>
            <person name="Cao D."/>
            <person name="Yu H."/>
            <person name="Li K."/>
            <person name="Poudel K."/>
            <person name="Zhao D."/>
            <person name="Zhang F."/>
            <person name="Xia X."/>
            <person name="Chen L."/>
            <person name="Wang Q."/>
            <person name="Jing D."/>
            <person name="Cao S."/>
        </authorList>
    </citation>
    <scope>NUCLEOTIDE SEQUENCE [LARGE SCALE GENOMIC DNA]</scope>
    <source>
        <strain evidence="13">cv. Tunisia</strain>
    </source>
</reference>
<evidence type="ECO:0000256" key="8">
    <source>
        <dbReference type="ARBA" id="ARBA00022833"/>
    </source>
</evidence>
<name>A0A6P8E8W9_PUNGR</name>
<dbReference type="PROSITE" id="PS50089">
    <property type="entry name" value="ZF_RING_2"/>
    <property type="match status" value="1"/>
</dbReference>
<keyword evidence="8" id="KW-0862">Zinc</keyword>
<dbReference type="PANTHER" id="PTHR46764">
    <property type="entry name" value="E3 UBIQUITIN-PROTEIN LIGASE BAH1"/>
    <property type="match status" value="1"/>
</dbReference>
<dbReference type="Gene3D" id="3.30.40.10">
    <property type="entry name" value="Zinc/RING finger domain, C3HC4 (zinc finger)"/>
    <property type="match status" value="1"/>
</dbReference>
<dbReference type="CDD" id="cd23127">
    <property type="entry name" value="RING-HC_BAH1-like"/>
    <property type="match status" value="1"/>
</dbReference>
<evidence type="ECO:0000256" key="2">
    <source>
        <dbReference type="ARBA" id="ARBA00004906"/>
    </source>
</evidence>
<dbReference type="CDD" id="cd14482">
    <property type="entry name" value="SPX_BAH1-like"/>
    <property type="match status" value="1"/>
</dbReference>
<dbReference type="GeneID" id="116211386"/>
<sequence length="382" mass="43443">MNSYTATSVLVKSDRVVCLLFVHLAFWVPVLVGFLISSKNLGDWSRLRMKFCKKYQEFMQAQDEKKKLPGVGLKKLKKILKRCRRRDFPCQSQMMGLCDESKSPTDGHVCPQLCPVCDGTFFPSLLQEMSVVVGCFNDRARKLLELHLASGFQKYFMWMKGKPQGNHVALIQEGKDLVAYALINAIAIRKILKKYDKIHLSTQGQAFRSHAQSMHIEILQSPWLSELMAFHINMRETKMNSRKAPALFEGCSLVFTDGKPSLSCEVFDSIKLDIDLTCSICLDTVFDPVSLTCGHIFCYMCACSAASVTIVDGLKAAGHKEKCPLCREAGVYEGAVHLEELNILLSRSCPEYWEERLQSERVERIRQVKEHWEFQCRAFMGV</sequence>
<evidence type="ECO:0000256" key="4">
    <source>
        <dbReference type="ARBA" id="ARBA00022679"/>
    </source>
</evidence>
<dbReference type="RefSeq" id="XP_031401608.1">
    <property type="nucleotide sequence ID" value="XM_031545748.1"/>
</dbReference>
<dbReference type="InterPro" id="IPR001841">
    <property type="entry name" value="Znf_RING"/>
</dbReference>
<keyword evidence="10" id="KW-1133">Transmembrane helix</keyword>
<dbReference type="PANTHER" id="PTHR46764:SF1">
    <property type="entry name" value="E3 UBIQUITIN-PROTEIN LIGASE NLA"/>
    <property type="match status" value="1"/>
</dbReference>